<dbReference type="Pfam" id="PF20154">
    <property type="entry name" value="LNT_N"/>
    <property type="match status" value="1"/>
</dbReference>
<dbReference type="NCBIfam" id="TIGR00546">
    <property type="entry name" value="lnt"/>
    <property type="match status" value="1"/>
</dbReference>
<evidence type="ECO:0000256" key="5">
    <source>
        <dbReference type="ARBA" id="ARBA00022692"/>
    </source>
</evidence>
<comment type="pathway">
    <text evidence="9">Protein modification; lipoprotein biosynthesis (N-acyl transfer).</text>
</comment>
<dbReference type="GO" id="GO:0016410">
    <property type="term" value="F:N-acyltransferase activity"/>
    <property type="evidence" value="ECO:0007669"/>
    <property type="project" value="UniProtKB-UniRule"/>
</dbReference>
<dbReference type="SUPFAM" id="SSF56317">
    <property type="entry name" value="Carbon-nitrogen hydrolase"/>
    <property type="match status" value="1"/>
</dbReference>
<feature type="transmembrane region" description="Helical" evidence="9">
    <location>
        <begin position="78"/>
        <end position="98"/>
    </location>
</feature>
<dbReference type="Proteomes" id="UP000315901">
    <property type="component" value="Unassembled WGS sequence"/>
</dbReference>
<proteinExistence type="inferred from homology"/>
<evidence type="ECO:0000256" key="7">
    <source>
        <dbReference type="ARBA" id="ARBA00023136"/>
    </source>
</evidence>
<evidence type="ECO:0000256" key="9">
    <source>
        <dbReference type="HAMAP-Rule" id="MF_01148"/>
    </source>
</evidence>
<feature type="transmembrane region" description="Helical" evidence="9">
    <location>
        <begin position="178"/>
        <end position="202"/>
    </location>
</feature>
<dbReference type="Pfam" id="PF00795">
    <property type="entry name" value="CN_hydrolase"/>
    <property type="match status" value="1"/>
</dbReference>
<keyword evidence="7 9" id="KW-0472">Membrane</keyword>
<dbReference type="InterPro" id="IPR045378">
    <property type="entry name" value="LNT_N"/>
</dbReference>
<dbReference type="CDD" id="cd07571">
    <property type="entry name" value="ALP_N-acyl_transferase"/>
    <property type="match status" value="1"/>
</dbReference>
<dbReference type="GO" id="GO:0042158">
    <property type="term" value="P:lipoprotein biosynthetic process"/>
    <property type="evidence" value="ECO:0007669"/>
    <property type="project" value="UniProtKB-UniRule"/>
</dbReference>
<accession>A0A501WDY4</accession>
<evidence type="ECO:0000256" key="6">
    <source>
        <dbReference type="ARBA" id="ARBA00022989"/>
    </source>
</evidence>
<evidence type="ECO:0000313" key="12">
    <source>
        <dbReference type="Proteomes" id="UP000315901"/>
    </source>
</evidence>
<dbReference type="UniPathway" id="UPA00666"/>
<keyword evidence="3 9" id="KW-1003">Cell membrane</keyword>
<dbReference type="PROSITE" id="PS50263">
    <property type="entry name" value="CN_HYDROLASE"/>
    <property type="match status" value="1"/>
</dbReference>
<feature type="transmembrane region" description="Helical" evidence="9">
    <location>
        <begin position="49"/>
        <end position="66"/>
    </location>
</feature>
<evidence type="ECO:0000256" key="8">
    <source>
        <dbReference type="ARBA" id="ARBA00023315"/>
    </source>
</evidence>
<dbReference type="HAMAP" id="MF_01148">
    <property type="entry name" value="Lnt"/>
    <property type="match status" value="1"/>
</dbReference>
<feature type="domain" description="CN hydrolase" evidence="10">
    <location>
        <begin position="246"/>
        <end position="483"/>
    </location>
</feature>
<evidence type="ECO:0000313" key="11">
    <source>
        <dbReference type="EMBL" id="TPE47608.1"/>
    </source>
</evidence>
<comment type="catalytic activity">
    <reaction evidence="9">
        <text>N-terminal S-1,2-diacyl-sn-glyceryl-L-cysteinyl-[lipoprotein] + a glycerophospholipid = N-acyl-S-1,2-diacyl-sn-glyceryl-L-cysteinyl-[lipoprotein] + a 2-acyl-sn-glycero-3-phospholipid + H(+)</text>
        <dbReference type="Rhea" id="RHEA:48228"/>
        <dbReference type="Rhea" id="RHEA-COMP:14681"/>
        <dbReference type="Rhea" id="RHEA-COMP:14684"/>
        <dbReference type="ChEBI" id="CHEBI:15378"/>
        <dbReference type="ChEBI" id="CHEBI:136912"/>
        <dbReference type="ChEBI" id="CHEBI:140656"/>
        <dbReference type="ChEBI" id="CHEBI:140657"/>
        <dbReference type="ChEBI" id="CHEBI:140660"/>
        <dbReference type="EC" id="2.3.1.269"/>
    </reaction>
</comment>
<dbReference type="EMBL" id="VFRR01000040">
    <property type="protein sequence ID" value="TPE47608.1"/>
    <property type="molecule type" value="Genomic_DNA"/>
</dbReference>
<comment type="subcellular location">
    <subcellularLocation>
        <location evidence="1 9">Cell membrane</location>
        <topology evidence="1 9">Multi-pass membrane protein</topology>
    </subcellularLocation>
</comment>
<keyword evidence="11" id="KW-0449">Lipoprotein</keyword>
<feature type="transmembrane region" description="Helical" evidence="9">
    <location>
        <begin position="214"/>
        <end position="233"/>
    </location>
</feature>
<dbReference type="EC" id="2.3.1.269" evidence="9"/>
<dbReference type="InterPro" id="IPR003010">
    <property type="entry name" value="C-N_Hydrolase"/>
</dbReference>
<comment type="caution">
    <text evidence="11">The sequence shown here is derived from an EMBL/GenBank/DDBJ whole genome shotgun (WGS) entry which is preliminary data.</text>
</comment>
<keyword evidence="12" id="KW-1185">Reference proteome</keyword>
<dbReference type="Gene3D" id="3.60.110.10">
    <property type="entry name" value="Carbon-nitrogen hydrolase"/>
    <property type="match status" value="1"/>
</dbReference>
<dbReference type="GO" id="GO:0005886">
    <property type="term" value="C:plasma membrane"/>
    <property type="evidence" value="ECO:0007669"/>
    <property type="project" value="UniProtKB-SubCell"/>
</dbReference>
<comment type="function">
    <text evidence="9">Catalyzes the phospholipid dependent N-acylation of the N-terminal cysteine of apolipoprotein, the last step in lipoprotein maturation.</text>
</comment>
<keyword evidence="6 9" id="KW-1133">Transmembrane helix</keyword>
<sequence length="518" mass="57565">MNRHTSSLTPTKVIGWRQTLQQHLSSYPKLAVCYALLLGALGPLGFAPYNWWFCLIIAFIGLYGLLNLNQSKTLSGWLGFGFGLGYFGVGISWVYVSVASFGQVGAIGAAAVTFALIALMALYWGLAARGSYGLRGFPALAPWVCFVTVWLLAEWLRSTLFTGFPWLLPGYSVQPTPLFEWSVIGGIWFTSALALATAAILGELLLGHFRKRSVCLLTVLWLLPLVAPFSGWYQLSPSDPIQVTLVQGNVPQDQKWLSENASPTLSYYQQATINHLDSDLVVWPETAITYLLHQIEPYMEGFAAELQQTNTTVITGVPTWDEERQTYFNSVWALGNGFGLYNKQRLVPFGEYIPLSSWFGPVFDLFGMPMSQFSLGEANQPTLQAGELAIAPFVCYEIVYPELMRTMVRDSDVLLTISNDGWFGDSIGPWQHLQIAQFRAKEMGRYMIRATNTGVTAVINENGEITAQVPQFVRTTLTSKVTPLTGTTPYVRWGQWPLLFLVVLFVLAGLPIRNKQTS</sequence>
<keyword evidence="5 9" id="KW-0812">Transmembrane</keyword>
<reference evidence="11 12" key="1">
    <citation type="submission" date="2019-06" db="EMBL/GenBank/DDBJ databases">
        <title>A novel bacterium of genus Marinomonas, isolated from coastal sand.</title>
        <authorList>
            <person name="Huang H."/>
            <person name="Mo K."/>
            <person name="Hu Y."/>
        </authorList>
    </citation>
    <scope>NUCLEOTIDE SEQUENCE [LARGE SCALE GENOMIC DNA]</scope>
    <source>
        <strain evidence="11 12">HB171799</strain>
    </source>
</reference>
<evidence type="ECO:0000256" key="2">
    <source>
        <dbReference type="ARBA" id="ARBA00010065"/>
    </source>
</evidence>
<dbReference type="OrthoDB" id="9804277at2"/>
<feature type="transmembrane region" description="Helical" evidence="9">
    <location>
        <begin position="493"/>
        <end position="512"/>
    </location>
</feature>
<dbReference type="InterPro" id="IPR036526">
    <property type="entry name" value="C-N_Hydrolase_sf"/>
</dbReference>
<keyword evidence="8 9" id="KW-0012">Acyltransferase</keyword>
<name>A0A501WDY4_9GAMM</name>
<feature type="transmembrane region" description="Helical" evidence="9">
    <location>
        <begin position="104"/>
        <end position="125"/>
    </location>
</feature>
<dbReference type="PANTHER" id="PTHR38686">
    <property type="entry name" value="APOLIPOPROTEIN N-ACYLTRANSFERASE"/>
    <property type="match status" value="1"/>
</dbReference>
<evidence type="ECO:0000256" key="1">
    <source>
        <dbReference type="ARBA" id="ARBA00004651"/>
    </source>
</evidence>
<dbReference type="AlphaFoldDB" id="A0A501WDY4"/>
<evidence type="ECO:0000259" key="10">
    <source>
        <dbReference type="PROSITE" id="PS50263"/>
    </source>
</evidence>
<dbReference type="PANTHER" id="PTHR38686:SF1">
    <property type="entry name" value="APOLIPOPROTEIN N-ACYLTRANSFERASE"/>
    <property type="match status" value="1"/>
</dbReference>
<keyword evidence="4 9" id="KW-0808">Transferase</keyword>
<comment type="similarity">
    <text evidence="2 9">Belongs to the CN hydrolase family. Apolipoprotein N-acyltransferase subfamily.</text>
</comment>
<evidence type="ECO:0000256" key="4">
    <source>
        <dbReference type="ARBA" id="ARBA00022679"/>
    </source>
</evidence>
<organism evidence="11 12">
    <name type="scientific">Maribrevibacterium harenarium</name>
    <dbReference type="NCBI Taxonomy" id="2589817"/>
    <lineage>
        <taxon>Bacteria</taxon>
        <taxon>Pseudomonadati</taxon>
        <taxon>Pseudomonadota</taxon>
        <taxon>Gammaproteobacteria</taxon>
        <taxon>Oceanospirillales</taxon>
        <taxon>Oceanospirillaceae</taxon>
        <taxon>Maribrevibacterium</taxon>
    </lineage>
</organism>
<feature type="transmembrane region" description="Helical" evidence="9">
    <location>
        <begin position="137"/>
        <end position="158"/>
    </location>
</feature>
<evidence type="ECO:0000256" key="3">
    <source>
        <dbReference type="ARBA" id="ARBA00022475"/>
    </source>
</evidence>
<gene>
    <name evidence="9 11" type="primary">lnt</name>
    <name evidence="11" type="ORF">FJM67_14360</name>
</gene>
<dbReference type="RefSeq" id="WP_140590671.1">
    <property type="nucleotide sequence ID" value="NZ_VFRR01000040.1"/>
</dbReference>
<protein>
    <recommendedName>
        <fullName evidence="9">Apolipoprotein N-acyltransferase</fullName>
        <shortName evidence="9">ALP N-acyltransferase</shortName>
        <ecNumber evidence="9">2.3.1.269</ecNumber>
    </recommendedName>
</protein>
<dbReference type="InterPro" id="IPR004563">
    <property type="entry name" value="Apolipo_AcylTrfase"/>
</dbReference>